<dbReference type="AlphaFoldDB" id="A0A124FYI1"/>
<evidence type="ECO:0000313" key="9">
    <source>
        <dbReference type="EMBL" id="KUK81235.1"/>
    </source>
</evidence>
<evidence type="ECO:0000256" key="2">
    <source>
        <dbReference type="ARBA" id="ARBA00022642"/>
    </source>
</evidence>
<evidence type="ECO:0000259" key="8">
    <source>
        <dbReference type="Pfam" id="PF00857"/>
    </source>
</evidence>
<keyword evidence="2" id="KW-0662">Pyridine nucleotide biosynthesis</keyword>
<dbReference type="NCBIfam" id="NF008623">
    <property type="entry name" value="PRK11609.1"/>
    <property type="match status" value="1"/>
</dbReference>
<name>A0A124FYI1_9BACT</name>
<dbReference type="Pfam" id="PF00857">
    <property type="entry name" value="Isochorismatase"/>
    <property type="match status" value="1"/>
</dbReference>
<dbReference type="EC" id="3.5.1.19" evidence="6"/>
<dbReference type="InterPro" id="IPR036380">
    <property type="entry name" value="Isochorismatase-like_sf"/>
</dbReference>
<dbReference type="PANTHER" id="PTHR11080">
    <property type="entry name" value="PYRAZINAMIDASE/NICOTINAMIDASE"/>
    <property type="match status" value="1"/>
</dbReference>
<dbReference type="Proteomes" id="UP000054092">
    <property type="component" value="Unassembled WGS sequence"/>
</dbReference>
<dbReference type="PANTHER" id="PTHR11080:SF2">
    <property type="entry name" value="LD05707P"/>
    <property type="match status" value="1"/>
</dbReference>
<dbReference type="InterPro" id="IPR000868">
    <property type="entry name" value="Isochorismatase-like_dom"/>
</dbReference>
<organism evidence="9 10">
    <name type="scientific">Mesotoga prima</name>
    <dbReference type="NCBI Taxonomy" id="1184387"/>
    <lineage>
        <taxon>Bacteria</taxon>
        <taxon>Thermotogati</taxon>
        <taxon>Thermotogota</taxon>
        <taxon>Thermotogae</taxon>
        <taxon>Kosmotogales</taxon>
        <taxon>Kosmotogaceae</taxon>
        <taxon>Mesotoga</taxon>
    </lineage>
</organism>
<evidence type="ECO:0000256" key="6">
    <source>
        <dbReference type="ARBA" id="ARBA00039017"/>
    </source>
</evidence>
<sequence>MRKALIVVDVQNDFYETGSLPVSGASQINEAINRAMRDSVYKAIVAGQDWHPSNHMSFAVNHGKEPFTPFDNEKGIGPVLWPVHCQQGTHGAAFHTNIETNRFDYIIRKGTHPHVDSYSIFRENDGTELGTDGLLRALGIEELDICGLALDYCLKYTVHDALLAGFKINVIINGTKGVEANIGDVQRTIEEFRRAGVELIER</sequence>
<dbReference type="Gene3D" id="3.40.50.850">
    <property type="entry name" value="Isochorismatase-like"/>
    <property type="match status" value="1"/>
</dbReference>
<evidence type="ECO:0000256" key="1">
    <source>
        <dbReference type="ARBA" id="ARBA00006336"/>
    </source>
</evidence>
<evidence type="ECO:0000256" key="7">
    <source>
        <dbReference type="ARBA" id="ARBA00043224"/>
    </source>
</evidence>
<comment type="similarity">
    <text evidence="1">Belongs to the isochorismatase family.</text>
</comment>
<keyword evidence="3" id="KW-0479">Metal-binding</keyword>
<gene>
    <name evidence="9" type="ORF">XD94_0560</name>
</gene>
<dbReference type="EMBL" id="LGGP01000072">
    <property type="protein sequence ID" value="KUK81235.1"/>
    <property type="molecule type" value="Genomic_DNA"/>
</dbReference>
<keyword evidence="4" id="KW-0378">Hydrolase</keyword>
<dbReference type="SUPFAM" id="SSF52499">
    <property type="entry name" value="Isochorismatase-like hydrolases"/>
    <property type="match status" value="1"/>
</dbReference>
<evidence type="ECO:0000313" key="10">
    <source>
        <dbReference type="Proteomes" id="UP000054092"/>
    </source>
</evidence>
<dbReference type="GO" id="GO:0046872">
    <property type="term" value="F:metal ion binding"/>
    <property type="evidence" value="ECO:0007669"/>
    <property type="project" value="UniProtKB-KW"/>
</dbReference>
<comment type="caution">
    <text evidence="9">The sequence shown here is derived from an EMBL/GenBank/DDBJ whole genome shotgun (WGS) entry which is preliminary data.</text>
</comment>
<comment type="pathway">
    <text evidence="5">Cofactor biosynthesis; nicotinate biosynthesis; nicotinate from nicotinamide: step 1/1.</text>
</comment>
<evidence type="ECO:0000256" key="3">
    <source>
        <dbReference type="ARBA" id="ARBA00022723"/>
    </source>
</evidence>
<dbReference type="CDD" id="cd01011">
    <property type="entry name" value="nicotinamidase"/>
    <property type="match status" value="1"/>
</dbReference>
<accession>A0A124FYI1</accession>
<evidence type="ECO:0000256" key="5">
    <source>
        <dbReference type="ARBA" id="ARBA00037900"/>
    </source>
</evidence>
<dbReference type="GO" id="GO:0019363">
    <property type="term" value="P:pyridine nucleotide biosynthetic process"/>
    <property type="evidence" value="ECO:0007669"/>
    <property type="project" value="UniProtKB-KW"/>
</dbReference>
<protein>
    <recommendedName>
        <fullName evidence="6">nicotinamidase</fullName>
        <ecNumber evidence="6">3.5.1.19</ecNumber>
    </recommendedName>
    <alternativeName>
        <fullName evidence="7">Nicotinamide deamidase</fullName>
    </alternativeName>
</protein>
<dbReference type="GO" id="GO:0008936">
    <property type="term" value="F:nicotinamidase activity"/>
    <property type="evidence" value="ECO:0007669"/>
    <property type="project" value="UniProtKB-EC"/>
</dbReference>
<evidence type="ECO:0000256" key="4">
    <source>
        <dbReference type="ARBA" id="ARBA00022801"/>
    </source>
</evidence>
<dbReference type="InterPro" id="IPR052347">
    <property type="entry name" value="Isochorismatase_Nicotinamidase"/>
</dbReference>
<dbReference type="PATRIC" id="fig|1184387.3.peg.907"/>
<reference evidence="10" key="1">
    <citation type="journal article" date="2015" name="MBio">
        <title>Genome-Resolved Metagenomic Analysis Reveals Roles for Candidate Phyla and Other Microbial Community Members in Biogeochemical Transformations in Oil Reservoirs.</title>
        <authorList>
            <person name="Hu P."/>
            <person name="Tom L."/>
            <person name="Singh A."/>
            <person name="Thomas B.C."/>
            <person name="Baker B.J."/>
            <person name="Piceno Y.M."/>
            <person name="Andersen G.L."/>
            <person name="Banfield J.F."/>
        </authorList>
    </citation>
    <scope>NUCLEOTIDE SEQUENCE [LARGE SCALE GENOMIC DNA]</scope>
</reference>
<proteinExistence type="inferred from homology"/>
<feature type="domain" description="Isochorismatase-like" evidence="8">
    <location>
        <begin position="4"/>
        <end position="181"/>
    </location>
</feature>